<dbReference type="OrthoDB" id="7315605at2"/>
<dbReference type="Pfam" id="PF00501">
    <property type="entry name" value="AMP-binding"/>
    <property type="match status" value="1"/>
</dbReference>
<feature type="domain" description="AMP-dependent synthetase/ligase" evidence="1">
    <location>
        <begin position="22"/>
        <end position="378"/>
    </location>
</feature>
<dbReference type="Gene3D" id="3.30.300.30">
    <property type="match status" value="1"/>
</dbReference>
<dbReference type="InterPro" id="IPR000873">
    <property type="entry name" value="AMP-dep_synth/lig_dom"/>
</dbReference>
<dbReference type="PANTHER" id="PTHR43767">
    <property type="entry name" value="LONG-CHAIN-FATTY-ACID--COA LIGASE"/>
    <property type="match status" value="1"/>
</dbReference>
<keyword evidence="3" id="KW-0436">Ligase</keyword>
<gene>
    <name evidence="3" type="ORF">SAMN05216258_101411</name>
</gene>
<dbReference type="EMBL" id="FOQH01000001">
    <property type="protein sequence ID" value="SFH66871.1"/>
    <property type="molecule type" value="Genomic_DNA"/>
</dbReference>
<accession>A0A1I3BYP9</accession>
<organism evidence="3 4">
    <name type="scientific">Albimonas pacifica</name>
    <dbReference type="NCBI Taxonomy" id="1114924"/>
    <lineage>
        <taxon>Bacteria</taxon>
        <taxon>Pseudomonadati</taxon>
        <taxon>Pseudomonadota</taxon>
        <taxon>Alphaproteobacteria</taxon>
        <taxon>Rhodobacterales</taxon>
        <taxon>Paracoccaceae</taxon>
        <taxon>Albimonas</taxon>
    </lineage>
</organism>
<proteinExistence type="predicted"/>
<evidence type="ECO:0000259" key="1">
    <source>
        <dbReference type="Pfam" id="PF00501"/>
    </source>
</evidence>
<dbReference type="InterPro" id="IPR050237">
    <property type="entry name" value="ATP-dep_AMP-bd_enzyme"/>
</dbReference>
<dbReference type="SUPFAM" id="SSF56801">
    <property type="entry name" value="Acetyl-CoA synthetase-like"/>
    <property type="match status" value="1"/>
</dbReference>
<sequence length="535" mass="59913">MTYHLDPRMPAPEEILIRDLIDRFAAEQPDKTYAVFPDMSEWTYAQMKDLVVQTAIGLQRLGVKQGDHVLVWLPNGPDILRMWYALNYIGAVNVPINTAYKGKLLEHVVENSDAELIVVHAQLAPRLADIDRAKLRRAVILDGPPDPVADLEMHPADAVLPQGGELAPLDRPIAPWDTMSIIYTSGTTGPSKGVLSSYMHLYASAKVAQVEPTDRQMVNLPMFHVGGTFPCYRMLQTGASLSMIESFRTEEFWDVVRRTGTTYVILLGVMAQFLAKQPPRPDDADNPLRRCLIIPYDFDTRPFAERFGVDTYTMFNMTEISCPLVSEINSTVLHAAGRPREGVEARVVDENDCEVPVGAVGELVLRADCPWTMTHGYYKNPEATAKSWRNGWFHTGDGFRTDAEGNFYFVDRIKDAIRRRGENISSYEVEAEVLAHPDVAECAVVAVRSEVSEDEVLAVVAPVAGRTLSAEDLTHFLLPRMAHFMVPRYVRIVNELPRTPTAKVRKIELREAGVTPDTWDREAAGIRVRREKIGA</sequence>
<dbReference type="PROSITE" id="PS00455">
    <property type="entry name" value="AMP_BINDING"/>
    <property type="match status" value="1"/>
</dbReference>
<feature type="domain" description="AMP-binding enzyme C-terminal" evidence="2">
    <location>
        <begin position="428"/>
        <end position="503"/>
    </location>
</feature>
<dbReference type="InterPro" id="IPR020845">
    <property type="entry name" value="AMP-binding_CS"/>
</dbReference>
<dbReference type="PANTHER" id="PTHR43767:SF1">
    <property type="entry name" value="NONRIBOSOMAL PEPTIDE SYNTHASE PES1 (EUROFUNG)-RELATED"/>
    <property type="match status" value="1"/>
</dbReference>
<dbReference type="STRING" id="1114924.SAMN05216258_101411"/>
<dbReference type="Pfam" id="PF13193">
    <property type="entry name" value="AMP-binding_C"/>
    <property type="match status" value="1"/>
</dbReference>
<dbReference type="AlphaFoldDB" id="A0A1I3BYP9"/>
<dbReference type="InterPro" id="IPR042099">
    <property type="entry name" value="ANL_N_sf"/>
</dbReference>
<evidence type="ECO:0000259" key="2">
    <source>
        <dbReference type="Pfam" id="PF13193"/>
    </source>
</evidence>
<evidence type="ECO:0000313" key="3">
    <source>
        <dbReference type="EMBL" id="SFH66871.1"/>
    </source>
</evidence>
<dbReference type="GO" id="GO:0016878">
    <property type="term" value="F:acid-thiol ligase activity"/>
    <property type="evidence" value="ECO:0007669"/>
    <property type="project" value="UniProtKB-ARBA"/>
</dbReference>
<dbReference type="InterPro" id="IPR025110">
    <property type="entry name" value="AMP-bd_C"/>
</dbReference>
<protein>
    <submittedName>
        <fullName evidence="3">Crotonobetaine/carnitine-CoA ligase</fullName>
    </submittedName>
</protein>
<dbReference type="Gene3D" id="3.40.50.12780">
    <property type="entry name" value="N-terminal domain of ligase-like"/>
    <property type="match status" value="1"/>
</dbReference>
<dbReference type="RefSeq" id="WP_092857310.1">
    <property type="nucleotide sequence ID" value="NZ_FOQH01000001.1"/>
</dbReference>
<evidence type="ECO:0000313" key="4">
    <source>
        <dbReference type="Proteomes" id="UP000199377"/>
    </source>
</evidence>
<dbReference type="InterPro" id="IPR045851">
    <property type="entry name" value="AMP-bd_C_sf"/>
</dbReference>
<keyword evidence="4" id="KW-1185">Reference proteome</keyword>
<dbReference type="Proteomes" id="UP000199377">
    <property type="component" value="Unassembled WGS sequence"/>
</dbReference>
<name>A0A1I3BYP9_9RHOB</name>
<reference evidence="3 4" key="1">
    <citation type="submission" date="2016-10" db="EMBL/GenBank/DDBJ databases">
        <authorList>
            <person name="de Groot N.N."/>
        </authorList>
    </citation>
    <scope>NUCLEOTIDE SEQUENCE [LARGE SCALE GENOMIC DNA]</scope>
    <source>
        <strain evidence="3 4">CGMCC 1.11030</strain>
    </source>
</reference>